<evidence type="ECO:0000313" key="6">
    <source>
        <dbReference type="EMBL" id="EDO31514.1"/>
    </source>
</evidence>
<evidence type="ECO:0000313" key="7">
    <source>
        <dbReference type="Proteomes" id="UP000001593"/>
    </source>
</evidence>
<dbReference type="PhylomeDB" id="A7SXQ1"/>
<name>A7SXQ1_NEMVE</name>
<feature type="chain" id="PRO_5002715548" description="ZP domain-containing protein" evidence="3">
    <location>
        <begin position="19"/>
        <end position="1329"/>
    </location>
</feature>
<dbReference type="InterPro" id="IPR000421">
    <property type="entry name" value="FA58C"/>
</dbReference>
<dbReference type="InterPro" id="IPR055356">
    <property type="entry name" value="ZP-N"/>
</dbReference>
<dbReference type="Proteomes" id="UP000001593">
    <property type="component" value="Unassembled WGS sequence"/>
</dbReference>
<dbReference type="Pfam" id="PF00100">
    <property type="entry name" value="Zona_pellucida"/>
    <property type="match status" value="1"/>
</dbReference>
<dbReference type="InterPro" id="IPR042235">
    <property type="entry name" value="ZP-C_dom"/>
</dbReference>
<dbReference type="SUPFAM" id="SSF49785">
    <property type="entry name" value="Galactose-binding domain-like"/>
    <property type="match status" value="1"/>
</dbReference>
<feature type="domain" description="ZP" evidence="5">
    <location>
        <begin position="196"/>
        <end position="447"/>
    </location>
</feature>
<dbReference type="PANTHER" id="PTHR47018">
    <property type="entry name" value="CXC DOMAIN-CONTAINING PROTEIN-RELATED"/>
    <property type="match status" value="1"/>
</dbReference>
<dbReference type="Pfam" id="PF00754">
    <property type="entry name" value="F5_F8_type_C"/>
    <property type="match status" value="1"/>
</dbReference>
<keyword evidence="7" id="KW-1185">Reference proteome</keyword>
<dbReference type="SMART" id="SM00241">
    <property type="entry name" value="ZP"/>
    <property type="match status" value="1"/>
</dbReference>
<dbReference type="InterPro" id="IPR055355">
    <property type="entry name" value="ZP-C"/>
</dbReference>
<organism evidence="6 7">
    <name type="scientific">Nematostella vectensis</name>
    <name type="common">Starlet sea anemone</name>
    <dbReference type="NCBI Taxonomy" id="45351"/>
    <lineage>
        <taxon>Eukaryota</taxon>
        <taxon>Metazoa</taxon>
        <taxon>Cnidaria</taxon>
        <taxon>Anthozoa</taxon>
        <taxon>Hexacorallia</taxon>
        <taxon>Actiniaria</taxon>
        <taxon>Edwardsiidae</taxon>
        <taxon>Nematostella</taxon>
    </lineage>
</organism>
<dbReference type="Gene3D" id="2.60.40.4100">
    <property type="entry name" value="Zona pellucida, ZP-C domain"/>
    <property type="match status" value="1"/>
</dbReference>
<dbReference type="Gene3D" id="2.60.120.260">
    <property type="entry name" value="Galactose-binding domain-like"/>
    <property type="match status" value="1"/>
</dbReference>
<dbReference type="Pfam" id="PF23344">
    <property type="entry name" value="ZP-N"/>
    <property type="match status" value="1"/>
</dbReference>
<evidence type="ECO:0000259" key="5">
    <source>
        <dbReference type="PROSITE" id="PS51034"/>
    </source>
</evidence>
<dbReference type="InterPro" id="IPR001507">
    <property type="entry name" value="ZP_dom"/>
</dbReference>
<dbReference type="eggNOG" id="ENOG502RSDM">
    <property type="taxonomic scope" value="Eukaryota"/>
</dbReference>
<feature type="domain" description="F5/8 type C" evidence="4">
    <location>
        <begin position="33"/>
        <end position="187"/>
    </location>
</feature>
<evidence type="ECO:0000256" key="1">
    <source>
        <dbReference type="ARBA" id="ARBA00023157"/>
    </source>
</evidence>
<gene>
    <name evidence="6" type="ORF">NEMVEDRAFT_v1g247996</name>
</gene>
<evidence type="ECO:0000259" key="4">
    <source>
        <dbReference type="PROSITE" id="PS50022"/>
    </source>
</evidence>
<feature type="signal peptide" evidence="3">
    <location>
        <begin position="1"/>
        <end position="18"/>
    </location>
</feature>
<evidence type="ECO:0000256" key="3">
    <source>
        <dbReference type="SAM" id="SignalP"/>
    </source>
</evidence>
<dbReference type="InterPro" id="IPR008979">
    <property type="entry name" value="Galactose-bd-like_sf"/>
</dbReference>
<keyword evidence="2" id="KW-0472">Membrane</keyword>
<keyword evidence="3" id="KW-0732">Signal</keyword>
<keyword evidence="2" id="KW-1133">Transmembrane helix</keyword>
<evidence type="ECO:0000256" key="2">
    <source>
        <dbReference type="SAM" id="Phobius"/>
    </source>
</evidence>
<dbReference type="InParanoid" id="A7SXQ1"/>
<evidence type="ECO:0008006" key="8">
    <source>
        <dbReference type="Google" id="ProtNLM"/>
    </source>
</evidence>
<dbReference type="EMBL" id="DS469893">
    <property type="protein sequence ID" value="EDO31514.1"/>
    <property type="molecule type" value="Genomic_DNA"/>
</dbReference>
<dbReference type="Gene3D" id="2.60.40.3210">
    <property type="entry name" value="Zona pellucida, ZP-N domain"/>
    <property type="match status" value="1"/>
</dbReference>
<keyword evidence="2" id="KW-0812">Transmembrane</keyword>
<accession>A7SXQ1</accession>
<keyword evidence="1" id="KW-1015">Disulfide bond</keyword>
<feature type="transmembrane region" description="Helical" evidence="2">
    <location>
        <begin position="489"/>
        <end position="509"/>
    </location>
</feature>
<reference evidence="6 7" key="1">
    <citation type="journal article" date="2007" name="Science">
        <title>Sea anemone genome reveals ancestral eumetazoan gene repertoire and genomic organization.</title>
        <authorList>
            <person name="Putnam N.H."/>
            <person name="Srivastava M."/>
            <person name="Hellsten U."/>
            <person name="Dirks B."/>
            <person name="Chapman J."/>
            <person name="Salamov A."/>
            <person name="Terry A."/>
            <person name="Shapiro H."/>
            <person name="Lindquist E."/>
            <person name="Kapitonov V.V."/>
            <person name="Jurka J."/>
            <person name="Genikhovich G."/>
            <person name="Grigoriev I.V."/>
            <person name="Lucas S.M."/>
            <person name="Steele R.E."/>
            <person name="Finnerty J.R."/>
            <person name="Technau U."/>
            <person name="Martindale M.Q."/>
            <person name="Rokhsar D.S."/>
        </authorList>
    </citation>
    <scope>NUCLEOTIDE SEQUENCE [LARGE SCALE GENOMIC DNA]</scope>
    <source>
        <strain evidence="7">CH2 X CH6</strain>
    </source>
</reference>
<proteinExistence type="predicted"/>
<protein>
    <recommendedName>
        <fullName evidence="8">ZP domain-containing protein</fullName>
    </recommendedName>
</protein>
<sequence length="1329" mass="148314">MANSYTIIVSILLVFCICQRIAPSALDLNDVGCGPLIDSNLLPITEDSFTATSGNPGIPTLDGTAWRPTVMSVNQSLTVDFGQKVEVSKFSFGGDGNTAVPSPAPTNIILYFSDDGANFNCIKKPLRSCKNWQSTAPPWTLSGAHVSTYDIVPTVFARYFKIDPIEPAPSLANNGAESALRIEFYGCVAANGTRVKCSDGHMEVWIGKAEYPGVTAGSLQLLSPPCKAKDTGRYFYFNTSLHGCGTKHNQTVDHITYWNKAFTPSTPLGINSSVITRYSSLSVPFYCKFSRQGDVSLSYTIKKSVPVWHGSYGNFTFIMDLFYSGRYQRAQGLADYPVPVMINEPLYIQYSVKSTTGNLSVLADSCRATLTKEPYSSPFYTFIEKGCAKDNTMSYVYKPGSTTQRFTIYSFRFVHQHPDQVVYLHCRLIVCHRLSYDSRCQQGCYGRRRREVNAEDERAEDLYLTLKASNGQRGAGNQKVSNTSTATSVGLGTLGGLVVVLLAVIGVFVMRKRIEKNKPASQEVKENEGLVGKPSLDSYRKVLDFLKEWASYGNKEYSEAWIRLDGISVEALKGKSSWHRFCYKDVAHTAMLKRAKTRSLPAGESLCKAVAKSGNEKLAVKLNTAIASNDAHSIDIKYHHNCWLTNPERVSVKIGRDQAIQIAEEQNEIDDDEMKTLFDAAALIRKSIKKCKKWEFTGSFEDITDENVPRELVSFFRWVIQGPFDLSLQHGSKSNKVNKRAMSLTESTVAMFLSDRQVRHKRAETTRMRSEMPQQLAIGVAIHQAVRSKELINLLHRFGLAVDYNRVLRVESQIESNVLQQMEENDGIYLPPDIVKGRHVFSAIDNVDFAEDTPDGKRTFHGTVMAIYQRAEAQDQKIEVHVDASLQHRSIEDLPESFTNLLECPAPPLKPKGSANSKFSLSVKELPMQMGDAAWILGRNATRTQAYNAQAGTAALEQDPQPKKITSIPVWSAYNSLDISVKVVGPTRKTVISLDLRLYQPAKKLQMARRDLNVMAALRAIGCYTDNSGIDTCWIESELYGPSTVKQILGGKHVKRAQTAHAITLQALFLMYHEAFADKENASLRQSLEESVTQLSNVCANGLKEAVKEAHDKLVSVIESQKLLEKMDAFDKDKEKYPLFKVVRQYMGMVMKMMTFIRAVRTGNWALHLEALEVFTKYFFAHDMLNYARMIPVYLAEMSRLEESDPEIYEEFRQGNWVVNKNPHVPFCSLGADNALEHVNRSMKVSGGLIGITLNPNVRSKYFLIAPELARLAEKSKEMSGTSKGKTEKHHHDLSNAVRARQETSNSWLQASGTLQILSSVTTVTSSTS</sequence>
<dbReference type="PANTHER" id="PTHR47018:SF3">
    <property type="entry name" value="MYCBP-ASSOCIATED PROTEIN"/>
    <property type="match status" value="1"/>
</dbReference>
<dbReference type="PROSITE" id="PS51034">
    <property type="entry name" value="ZP_2"/>
    <property type="match status" value="1"/>
</dbReference>
<dbReference type="HOGENOM" id="CLU_259225_0_0_1"/>
<dbReference type="PROSITE" id="PS50022">
    <property type="entry name" value="FA58C_3"/>
    <property type="match status" value="1"/>
</dbReference>